<dbReference type="SUPFAM" id="SSF50978">
    <property type="entry name" value="WD40 repeat-like"/>
    <property type="match status" value="1"/>
</dbReference>
<evidence type="ECO:0000256" key="5">
    <source>
        <dbReference type="RuleBase" id="RU369068"/>
    </source>
</evidence>
<dbReference type="PROSITE" id="PS00678">
    <property type="entry name" value="WD_REPEATS_1"/>
    <property type="match status" value="1"/>
</dbReference>
<evidence type="ECO:0000256" key="3">
    <source>
        <dbReference type="ARBA" id="ARBA00022737"/>
    </source>
</evidence>
<keyword evidence="6" id="KW-1133">Transmembrane helix</keyword>
<name>A0A1I7WFU1_HETBA</name>
<keyword evidence="5" id="KW-0963">Cytoplasm</keyword>
<reference evidence="8" key="1">
    <citation type="submission" date="2016-11" db="UniProtKB">
        <authorList>
            <consortium name="WormBaseParasite"/>
        </authorList>
    </citation>
    <scope>IDENTIFICATION</scope>
</reference>
<evidence type="ECO:0000256" key="4">
    <source>
        <dbReference type="PROSITE-ProRule" id="PRU00221"/>
    </source>
</evidence>
<dbReference type="GO" id="GO:0032956">
    <property type="term" value="P:regulation of actin cytoskeleton organization"/>
    <property type="evidence" value="ECO:0007669"/>
    <property type="project" value="TreeGrafter"/>
</dbReference>
<comment type="subunit">
    <text evidence="5">Part of TORC1 complex. Part of the TORC2 complex.</text>
</comment>
<dbReference type="GO" id="GO:0031932">
    <property type="term" value="C:TORC2 complex"/>
    <property type="evidence" value="ECO:0007669"/>
    <property type="project" value="UniProtKB-UniRule"/>
</dbReference>
<dbReference type="PROSITE" id="PS50082">
    <property type="entry name" value="WD_REPEATS_2"/>
    <property type="match status" value="1"/>
</dbReference>
<dbReference type="InterPro" id="IPR019775">
    <property type="entry name" value="WD40_repeat_CS"/>
</dbReference>
<evidence type="ECO:0000256" key="2">
    <source>
        <dbReference type="ARBA" id="ARBA00022574"/>
    </source>
</evidence>
<evidence type="ECO:0000313" key="8">
    <source>
        <dbReference type="WBParaSite" id="Hba_03855"/>
    </source>
</evidence>
<dbReference type="InterPro" id="IPR001680">
    <property type="entry name" value="WD40_rpt"/>
</dbReference>
<accession>A0A1I7WFU1</accession>
<dbReference type="GO" id="GO:0005737">
    <property type="term" value="C:cytoplasm"/>
    <property type="evidence" value="ECO:0007669"/>
    <property type="project" value="UniProtKB-SubCell"/>
</dbReference>
<dbReference type="GO" id="GO:0031929">
    <property type="term" value="P:TOR signaling"/>
    <property type="evidence" value="ECO:0007669"/>
    <property type="project" value="UniProtKB-UniRule"/>
</dbReference>
<feature type="repeat" description="WD" evidence="4">
    <location>
        <begin position="291"/>
        <end position="314"/>
    </location>
</feature>
<evidence type="ECO:0000313" key="7">
    <source>
        <dbReference type="Proteomes" id="UP000095283"/>
    </source>
</evidence>
<evidence type="ECO:0000256" key="1">
    <source>
        <dbReference type="ARBA" id="ARBA00009890"/>
    </source>
</evidence>
<keyword evidence="3 5" id="KW-0677">Repeat</keyword>
<feature type="transmembrane region" description="Helical" evidence="6">
    <location>
        <begin position="114"/>
        <end position="141"/>
    </location>
</feature>
<dbReference type="SMART" id="SM00320">
    <property type="entry name" value="WD40"/>
    <property type="match status" value="4"/>
</dbReference>
<dbReference type="AlphaFoldDB" id="A0A1I7WFU1"/>
<keyword evidence="6" id="KW-0812">Transmembrane</keyword>
<keyword evidence="2 4" id="KW-0853">WD repeat</keyword>
<comment type="function">
    <text evidence="5">Subunit of TORC1 and TORC2, which regulate cell growth and survival in response to nutrient and hormonal signals.</text>
</comment>
<feature type="transmembrane region" description="Helical" evidence="6">
    <location>
        <begin position="81"/>
        <end position="102"/>
    </location>
</feature>
<proteinExistence type="inferred from homology"/>
<evidence type="ECO:0000256" key="6">
    <source>
        <dbReference type="SAM" id="Phobius"/>
    </source>
</evidence>
<dbReference type="PANTHER" id="PTHR19842:SF0">
    <property type="entry name" value="TARGET OF RAPAMYCIN COMPLEX SUBUNIT LST8"/>
    <property type="match status" value="1"/>
</dbReference>
<sequence length="333" mass="37562">MALTPNGCQLAVGSYQKVRIYDMTTLKSPNCTNPVSVCEHIMKNVTAIGFEAQSRWMFTGGEDHSCRVYEMRGNQLVCQRIFEVDLFFTLIILGLLFVSYIFPFCSVETTEDRLKAFITIIFLIFLSIINPIYIQGLVYVWDLRRESNEQLPMPTLSYQEFVVKLSVHPSGQILAGITNRGNLITWDLSSGGDEWAQVIIDRQTETCARLRGEGNRSIYKAYGLSCRYSPDGRSLVTTSSNNMVIILNAHDNSVRKTIDAGSDWNWDASFTCDSRLVVVSKIYAFFINCMLVFTGGSDNRVKLWDVDSGQLLTRYEGHTKPITAICSTDNPLI</sequence>
<dbReference type="GO" id="GO:0031931">
    <property type="term" value="C:TORC1 complex"/>
    <property type="evidence" value="ECO:0007669"/>
    <property type="project" value="UniProtKB-UniRule"/>
</dbReference>
<dbReference type="Gene3D" id="2.130.10.10">
    <property type="entry name" value="YVTN repeat-like/Quinoprotein amine dehydrogenase"/>
    <property type="match status" value="2"/>
</dbReference>
<keyword evidence="7" id="KW-1185">Reference proteome</keyword>
<dbReference type="InterPro" id="IPR037588">
    <property type="entry name" value="MLST8"/>
</dbReference>
<comment type="similarity">
    <text evidence="1 5">Belongs to the WD repeat LST8 family.</text>
</comment>
<dbReference type="InterPro" id="IPR036322">
    <property type="entry name" value="WD40_repeat_dom_sf"/>
</dbReference>
<protein>
    <recommendedName>
        <fullName evidence="5">Target of rapamycin complex subunit lst8</fullName>
        <shortName evidence="5">TORC subunit lst8</shortName>
    </recommendedName>
</protein>
<comment type="subcellular location">
    <subcellularLocation>
        <location evidence="5">Cytoplasm</location>
    </subcellularLocation>
</comment>
<organism evidence="7 8">
    <name type="scientific">Heterorhabditis bacteriophora</name>
    <name type="common">Entomopathogenic nematode worm</name>
    <dbReference type="NCBI Taxonomy" id="37862"/>
    <lineage>
        <taxon>Eukaryota</taxon>
        <taxon>Metazoa</taxon>
        <taxon>Ecdysozoa</taxon>
        <taxon>Nematoda</taxon>
        <taxon>Chromadorea</taxon>
        <taxon>Rhabditida</taxon>
        <taxon>Rhabditina</taxon>
        <taxon>Rhabditomorpha</taxon>
        <taxon>Strongyloidea</taxon>
        <taxon>Heterorhabditidae</taxon>
        <taxon>Heterorhabditis</taxon>
    </lineage>
</organism>
<dbReference type="PANTHER" id="PTHR19842">
    <property type="entry name" value="G BETA-LIKE PROTEIN GBL"/>
    <property type="match status" value="1"/>
</dbReference>
<dbReference type="Proteomes" id="UP000095283">
    <property type="component" value="Unplaced"/>
</dbReference>
<dbReference type="Pfam" id="PF00400">
    <property type="entry name" value="WD40"/>
    <property type="match status" value="2"/>
</dbReference>
<dbReference type="InterPro" id="IPR015943">
    <property type="entry name" value="WD40/YVTN_repeat-like_dom_sf"/>
</dbReference>
<dbReference type="WBParaSite" id="Hba_03855">
    <property type="protein sequence ID" value="Hba_03855"/>
    <property type="gene ID" value="Hba_03855"/>
</dbReference>
<keyword evidence="6" id="KW-0472">Membrane</keyword>